<evidence type="ECO:0000256" key="5">
    <source>
        <dbReference type="ARBA" id="ARBA00022989"/>
    </source>
</evidence>
<evidence type="ECO:0000256" key="7">
    <source>
        <dbReference type="ARBA" id="ARBA00023136"/>
    </source>
</evidence>
<comment type="cofactor">
    <cofactor evidence="8">
        <name>heme b</name>
        <dbReference type="ChEBI" id="CHEBI:60344"/>
    </cofactor>
    <text evidence="8">Binds 1 heme b (iron(II)-protoporphyrin IX) group per subunit.</text>
</comment>
<comment type="cofactor">
    <cofactor evidence="8">
        <name>FMN</name>
        <dbReference type="ChEBI" id="CHEBI:58210"/>
    </cofactor>
    <text evidence="8">Binds 1 FMN per subunit.</text>
</comment>
<protein>
    <recommendedName>
        <fullName evidence="8">Protein-methionine-sulfoxide reductase heme-binding subunit MsrQ</fullName>
    </recommendedName>
    <alternativeName>
        <fullName evidence="8">Flavocytochrome MsrQ</fullName>
    </alternativeName>
</protein>
<feature type="transmembrane region" description="Helical" evidence="8">
    <location>
        <begin position="75"/>
        <end position="97"/>
    </location>
</feature>
<feature type="transmembrane region" description="Helical" evidence="8">
    <location>
        <begin position="109"/>
        <end position="127"/>
    </location>
</feature>
<keyword evidence="3 8" id="KW-0349">Heme</keyword>
<evidence type="ECO:0000256" key="2">
    <source>
        <dbReference type="ARBA" id="ARBA00022448"/>
    </source>
</evidence>
<accession>A0A1H1XR54</accession>
<organism evidence="10 11">
    <name type="scientific">Pseudomonas oryzae</name>
    <dbReference type="NCBI Taxonomy" id="1392877"/>
    <lineage>
        <taxon>Bacteria</taxon>
        <taxon>Pseudomonadati</taxon>
        <taxon>Pseudomonadota</taxon>
        <taxon>Gammaproteobacteria</taxon>
        <taxon>Pseudomonadales</taxon>
        <taxon>Pseudomonadaceae</taxon>
        <taxon>Pseudomonas</taxon>
    </lineage>
</organism>
<dbReference type="GO" id="GO:0010181">
    <property type="term" value="F:FMN binding"/>
    <property type="evidence" value="ECO:0007669"/>
    <property type="project" value="UniProtKB-UniRule"/>
</dbReference>
<keyword evidence="8" id="KW-1003">Cell membrane</keyword>
<keyword evidence="11" id="KW-1185">Reference proteome</keyword>
<comment type="subcellular location">
    <subcellularLocation>
        <location evidence="8">Cell membrane</location>
        <topology evidence="8">Multi-pass membrane protein</topology>
    </subcellularLocation>
    <subcellularLocation>
        <location evidence="1">Membrane</location>
        <topology evidence="1">Multi-pass membrane protein</topology>
    </subcellularLocation>
</comment>
<dbReference type="RefSeq" id="WP_090350910.1">
    <property type="nucleotide sequence ID" value="NZ_LT629751.1"/>
</dbReference>
<keyword evidence="2 8" id="KW-0813">Transport</keyword>
<dbReference type="Proteomes" id="UP000243359">
    <property type="component" value="Chromosome I"/>
</dbReference>
<dbReference type="GO" id="GO:0016679">
    <property type="term" value="F:oxidoreductase activity, acting on diphenols and related substances as donors"/>
    <property type="evidence" value="ECO:0007669"/>
    <property type="project" value="TreeGrafter"/>
</dbReference>
<comment type="similarity">
    <text evidence="8">Belongs to the MsrQ family.</text>
</comment>
<keyword evidence="6 8" id="KW-0408">Iron</keyword>
<comment type="subunit">
    <text evidence="8">Heterodimer of a catalytic subunit (MsrP) and a heme-binding subunit (MsrQ).</text>
</comment>
<evidence type="ECO:0000256" key="1">
    <source>
        <dbReference type="ARBA" id="ARBA00004141"/>
    </source>
</evidence>
<evidence type="ECO:0000259" key="9">
    <source>
        <dbReference type="Pfam" id="PF01794"/>
    </source>
</evidence>
<dbReference type="GO" id="GO:0030091">
    <property type="term" value="P:protein repair"/>
    <property type="evidence" value="ECO:0007669"/>
    <property type="project" value="UniProtKB-UniRule"/>
</dbReference>
<dbReference type="Pfam" id="PF01794">
    <property type="entry name" value="Ferric_reduct"/>
    <property type="match status" value="1"/>
</dbReference>
<keyword evidence="8" id="KW-0479">Metal-binding</keyword>
<evidence type="ECO:0000256" key="8">
    <source>
        <dbReference type="HAMAP-Rule" id="MF_01207"/>
    </source>
</evidence>
<dbReference type="InterPro" id="IPR013130">
    <property type="entry name" value="Fe3_Rdtase_TM_dom"/>
</dbReference>
<proteinExistence type="inferred from homology"/>
<comment type="function">
    <text evidence="8">Part of the MsrPQ system that repairs oxidized periplasmic proteins containing methionine sulfoxide residues (Met-O), using respiratory chain electrons. Thus protects these proteins from oxidative-stress damage caused by reactive species of oxygen and chlorine generated by the host defense mechanisms. MsrPQ is essential for the maintenance of envelope integrity under bleach stress, rescuing a wide series of structurally unrelated periplasmic proteins from methionine oxidation. MsrQ provides electrons for reduction to the reductase catalytic subunit MsrP, using the quinone pool of the respiratory chain.</text>
</comment>
<sequence length="203" mass="22959">MKHPLWRAAVFAAALLPPPLWFYQAWTFALGPDPGKVLLERLGQGSLILLLLTLSLTPLQRATHWSGWAAVRRQLGLWSFAYACGHLASYLLFVLGLEFARLGEELGERPYILLGALTWCALLPLALTSNRFSMRRLGRRWKPLHRLAYAALALALLHMLWVVRADLGAWSLYCAWALLLLALRLPGVTRRLAQWRGREEARG</sequence>
<keyword evidence="8" id="KW-0285">Flavoprotein</keyword>
<dbReference type="GO" id="GO:0009055">
    <property type="term" value="F:electron transfer activity"/>
    <property type="evidence" value="ECO:0007669"/>
    <property type="project" value="UniProtKB-UniRule"/>
</dbReference>
<dbReference type="NCBIfam" id="NF003831">
    <property type="entry name" value="PRK05419.1-2"/>
    <property type="match status" value="1"/>
</dbReference>
<dbReference type="PANTHER" id="PTHR36964">
    <property type="entry name" value="PROTEIN-METHIONINE-SULFOXIDE REDUCTASE HEME-BINDING SUBUNIT MSRQ"/>
    <property type="match status" value="1"/>
</dbReference>
<keyword evidence="4 8" id="KW-0812">Transmembrane</keyword>
<evidence type="ECO:0000256" key="6">
    <source>
        <dbReference type="ARBA" id="ARBA00023004"/>
    </source>
</evidence>
<keyword evidence="8" id="KW-0249">Electron transport</keyword>
<feature type="transmembrane region" description="Helical" evidence="8">
    <location>
        <begin position="170"/>
        <end position="188"/>
    </location>
</feature>
<feature type="domain" description="Ferric oxidoreductase" evidence="9">
    <location>
        <begin position="45"/>
        <end position="155"/>
    </location>
</feature>
<dbReference type="OrthoDB" id="9788328at2"/>
<reference evidence="11" key="1">
    <citation type="submission" date="2016-10" db="EMBL/GenBank/DDBJ databases">
        <authorList>
            <person name="Varghese N."/>
            <person name="Submissions S."/>
        </authorList>
    </citation>
    <scope>NUCLEOTIDE SEQUENCE [LARGE SCALE GENOMIC DNA]</scope>
    <source>
        <strain evidence="11">KCTC 32247</strain>
    </source>
</reference>
<feature type="transmembrane region" description="Helical" evidence="8">
    <location>
        <begin position="46"/>
        <end position="63"/>
    </location>
</feature>
<dbReference type="InterPro" id="IPR022837">
    <property type="entry name" value="MsrQ-like"/>
</dbReference>
<keyword evidence="5 8" id="KW-1133">Transmembrane helix</keyword>
<keyword evidence="8" id="KW-0288">FMN</keyword>
<dbReference type="GO" id="GO:0020037">
    <property type="term" value="F:heme binding"/>
    <property type="evidence" value="ECO:0007669"/>
    <property type="project" value="UniProtKB-UniRule"/>
</dbReference>
<dbReference type="AlphaFoldDB" id="A0A1H1XR54"/>
<gene>
    <name evidence="8" type="primary">msrQ</name>
    <name evidence="10" type="ORF">SAMN05216221_3517</name>
</gene>
<dbReference type="GO" id="GO:0005886">
    <property type="term" value="C:plasma membrane"/>
    <property type="evidence" value="ECO:0007669"/>
    <property type="project" value="UniProtKB-SubCell"/>
</dbReference>
<evidence type="ECO:0000313" key="10">
    <source>
        <dbReference type="EMBL" id="SDT11685.1"/>
    </source>
</evidence>
<dbReference type="HAMAP" id="MF_01207">
    <property type="entry name" value="MsrQ"/>
    <property type="match status" value="1"/>
</dbReference>
<dbReference type="EMBL" id="LT629751">
    <property type="protein sequence ID" value="SDT11685.1"/>
    <property type="molecule type" value="Genomic_DNA"/>
</dbReference>
<dbReference type="GO" id="GO:0046872">
    <property type="term" value="F:metal ion binding"/>
    <property type="evidence" value="ECO:0007669"/>
    <property type="project" value="UniProtKB-KW"/>
</dbReference>
<dbReference type="PANTHER" id="PTHR36964:SF1">
    <property type="entry name" value="PROTEIN-METHIONINE-SULFOXIDE REDUCTASE HEME-BINDING SUBUNIT MSRQ"/>
    <property type="match status" value="1"/>
</dbReference>
<dbReference type="STRING" id="1392877.SAMN05216221_3517"/>
<keyword evidence="7 8" id="KW-0472">Membrane</keyword>
<evidence type="ECO:0000313" key="11">
    <source>
        <dbReference type="Proteomes" id="UP000243359"/>
    </source>
</evidence>
<feature type="transmembrane region" description="Helical" evidence="8">
    <location>
        <begin position="147"/>
        <end position="164"/>
    </location>
</feature>
<comment type="caution">
    <text evidence="8">Lacks conserved residue(s) required for the propagation of feature annotation.</text>
</comment>
<evidence type="ECO:0000256" key="3">
    <source>
        <dbReference type="ARBA" id="ARBA00022617"/>
    </source>
</evidence>
<name>A0A1H1XR54_9PSED</name>
<evidence type="ECO:0000256" key="4">
    <source>
        <dbReference type="ARBA" id="ARBA00022692"/>
    </source>
</evidence>